<feature type="transmembrane region" description="Helical" evidence="3">
    <location>
        <begin position="28"/>
        <end position="47"/>
    </location>
</feature>
<feature type="transmembrane region" description="Helical" evidence="3">
    <location>
        <begin position="59"/>
        <end position="78"/>
    </location>
</feature>
<keyword evidence="6" id="KW-1185">Reference proteome</keyword>
<keyword evidence="3" id="KW-0812">Transmembrane</keyword>
<dbReference type="SMART" id="SM00283">
    <property type="entry name" value="MA"/>
    <property type="match status" value="1"/>
</dbReference>
<feature type="transmembrane region" description="Helical" evidence="3">
    <location>
        <begin position="85"/>
        <end position="106"/>
    </location>
</feature>
<dbReference type="SUPFAM" id="SSF58104">
    <property type="entry name" value="Methyl-accepting chemotaxis protein (MCP) signaling domain"/>
    <property type="match status" value="1"/>
</dbReference>
<dbReference type="Gene3D" id="1.10.287.950">
    <property type="entry name" value="Methyl-accepting chemotaxis protein"/>
    <property type="match status" value="1"/>
</dbReference>
<keyword evidence="3" id="KW-0472">Membrane</keyword>
<dbReference type="Pfam" id="PF00015">
    <property type="entry name" value="MCPsignal"/>
    <property type="match status" value="1"/>
</dbReference>
<feature type="transmembrane region" description="Helical" evidence="3">
    <location>
        <begin position="165"/>
        <end position="186"/>
    </location>
</feature>
<dbReference type="RefSeq" id="WP_128220683.1">
    <property type="nucleotide sequence ID" value="NZ_CP034929.1"/>
</dbReference>
<comment type="caution">
    <text evidence="5">The sequence shown here is derived from an EMBL/GenBank/DDBJ whole genome shotgun (WGS) entry which is preliminary data.</text>
</comment>
<dbReference type="PROSITE" id="PS50111">
    <property type="entry name" value="CHEMOTAXIS_TRANSDUC_2"/>
    <property type="match status" value="1"/>
</dbReference>
<keyword evidence="3" id="KW-1133">Transmembrane helix</keyword>
<sequence>MRTTEALSAWMPRGVQHTGAEFARRHRVIRGVLGIHVVVLSALAAWWPTTTWGTAQQQHPAAFTWGLIVAMAAAWLASADTRRPALVSGAVAGALVLGSSTVVHIFGGLTDLHMHFFVIAALVALYQAWTPFLVCIAFVAVHHVSMGLWMPTLVFSDPRALGNPLAFAVLHALLFLAQCVALALSWRFTADAVALRTHAERQTQEAIAAHAVAATARAEVEEARARDAERAQTALAARAAVDLHLDDVDRTTGEILRQVAGARDEVHALDRSASAMGAAARRARRSLEHAVTLTRSNATLMERLNASVSQIDTLATRVDRISTQTNLLALNASIEAAHAGHHGRGFAVVADEVRQLAGEVGAATDAIARAVDGVRRDGQAVAENARTLLDALGDASQTQDEVTVGAETQRAVTTRTGSLIDEIAAGTGHLDDVVREIALARS</sequence>
<feature type="domain" description="Methyl-accepting transducer" evidence="4">
    <location>
        <begin position="209"/>
        <end position="442"/>
    </location>
</feature>
<name>A0ABW1QU95_9ACTN</name>
<dbReference type="InterPro" id="IPR004089">
    <property type="entry name" value="MCPsignal_dom"/>
</dbReference>
<dbReference type="PANTHER" id="PTHR32089">
    <property type="entry name" value="METHYL-ACCEPTING CHEMOTAXIS PROTEIN MCPB"/>
    <property type="match status" value="1"/>
</dbReference>
<gene>
    <name evidence="5" type="ORF">ACFPWU_01895</name>
</gene>
<dbReference type="Proteomes" id="UP001596098">
    <property type="component" value="Unassembled WGS sequence"/>
</dbReference>
<dbReference type="PANTHER" id="PTHR32089:SF112">
    <property type="entry name" value="LYSOZYME-LIKE PROTEIN-RELATED"/>
    <property type="match status" value="1"/>
</dbReference>
<evidence type="ECO:0000313" key="5">
    <source>
        <dbReference type="EMBL" id="MFC6152417.1"/>
    </source>
</evidence>
<evidence type="ECO:0000256" key="1">
    <source>
        <dbReference type="ARBA" id="ARBA00023224"/>
    </source>
</evidence>
<proteinExistence type="predicted"/>
<reference evidence="6" key="1">
    <citation type="journal article" date="2019" name="Int. J. Syst. Evol. Microbiol.">
        <title>The Global Catalogue of Microorganisms (GCM) 10K type strain sequencing project: providing services to taxonomists for standard genome sequencing and annotation.</title>
        <authorList>
            <consortium name="The Broad Institute Genomics Platform"/>
            <consortium name="The Broad Institute Genome Sequencing Center for Infectious Disease"/>
            <person name="Wu L."/>
            <person name="Ma J."/>
        </authorList>
    </citation>
    <scope>NUCLEOTIDE SEQUENCE [LARGE SCALE GENOMIC DNA]</scope>
    <source>
        <strain evidence="6">DFY28</strain>
    </source>
</reference>
<evidence type="ECO:0000256" key="3">
    <source>
        <dbReference type="SAM" id="Phobius"/>
    </source>
</evidence>
<keyword evidence="1 2" id="KW-0807">Transducer</keyword>
<accession>A0ABW1QU95</accession>
<feature type="transmembrane region" description="Helical" evidence="3">
    <location>
        <begin position="112"/>
        <end position="144"/>
    </location>
</feature>
<evidence type="ECO:0000256" key="2">
    <source>
        <dbReference type="PROSITE-ProRule" id="PRU00284"/>
    </source>
</evidence>
<evidence type="ECO:0000259" key="4">
    <source>
        <dbReference type="PROSITE" id="PS50111"/>
    </source>
</evidence>
<dbReference type="EMBL" id="JBHSQI010000001">
    <property type="protein sequence ID" value="MFC6152417.1"/>
    <property type="molecule type" value="Genomic_DNA"/>
</dbReference>
<protein>
    <submittedName>
        <fullName evidence="5">Methyl-accepting chemotaxis protein</fullName>
    </submittedName>
</protein>
<evidence type="ECO:0000313" key="6">
    <source>
        <dbReference type="Proteomes" id="UP001596098"/>
    </source>
</evidence>
<organism evidence="5 6">
    <name type="scientific">Nocardioides yefusunii</name>
    <dbReference type="NCBI Taxonomy" id="2500546"/>
    <lineage>
        <taxon>Bacteria</taxon>
        <taxon>Bacillati</taxon>
        <taxon>Actinomycetota</taxon>
        <taxon>Actinomycetes</taxon>
        <taxon>Propionibacteriales</taxon>
        <taxon>Nocardioidaceae</taxon>
        <taxon>Nocardioides</taxon>
    </lineage>
</organism>